<dbReference type="NCBIfam" id="TIGR00739">
    <property type="entry name" value="yajC"/>
    <property type="match status" value="1"/>
</dbReference>
<keyword evidence="5" id="KW-1003">Cell membrane</keyword>
<reference evidence="12 13" key="1">
    <citation type="submission" date="2016-06" db="EMBL/GenBank/DDBJ databases">
        <title>Insight into the functional genes involving in sulfur oxidation in Pearl River water.</title>
        <authorList>
            <person name="Luo J."/>
            <person name="Tan X."/>
            <person name="Lin W."/>
        </authorList>
    </citation>
    <scope>NUCLEOTIDE SEQUENCE [LARGE SCALE GENOMIC DNA]</scope>
    <source>
        <strain evidence="12 13">LS2</strain>
    </source>
</reference>
<evidence type="ECO:0000313" key="12">
    <source>
        <dbReference type="EMBL" id="ANJ67576.1"/>
    </source>
</evidence>
<keyword evidence="8 11" id="KW-1133">Transmembrane helix</keyword>
<evidence type="ECO:0000256" key="11">
    <source>
        <dbReference type="SAM" id="Phobius"/>
    </source>
</evidence>
<accession>A0A191ZI52</accession>
<dbReference type="PANTHER" id="PTHR33909">
    <property type="entry name" value="SEC TRANSLOCON ACCESSORY COMPLEX SUBUNIT YAJC"/>
    <property type="match status" value="1"/>
</dbReference>
<dbReference type="KEGG" id="haz:A9404_09395"/>
<organism evidence="12 13">
    <name type="scientific">Halothiobacillus diazotrophicus</name>
    <dbReference type="NCBI Taxonomy" id="1860122"/>
    <lineage>
        <taxon>Bacteria</taxon>
        <taxon>Pseudomonadati</taxon>
        <taxon>Pseudomonadota</taxon>
        <taxon>Gammaproteobacteria</taxon>
        <taxon>Chromatiales</taxon>
        <taxon>Halothiobacillaceae</taxon>
        <taxon>Halothiobacillus</taxon>
    </lineage>
</organism>
<dbReference type="EMBL" id="CP016027">
    <property type="protein sequence ID" value="ANJ67576.1"/>
    <property type="molecule type" value="Genomic_DNA"/>
</dbReference>
<sequence>MFLISDALAEAAPAAAQQPSMIATFLPLVLIFGVMYFLLIRPQVKRQKEHKKLVEAIEKGDEVITNGGMLGRVIKLSDGFITIEVSDGVTVVVQRQAVATVMPKGTLKDMRDA</sequence>
<evidence type="ECO:0000313" key="13">
    <source>
        <dbReference type="Proteomes" id="UP000078596"/>
    </source>
</evidence>
<keyword evidence="13" id="KW-1185">Reference proteome</keyword>
<keyword evidence="9" id="KW-0811">Translocation</keyword>
<dbReference type="AlphaFoldDB" id="A0A191ZI52"/>
<evidence type="ECO:0000256" key="8">
    <source>
        <dbReference type="ARBA" id="ARBA00022989"/>
    </source>
</evidence>
<name>A0A191ZI52_9GAMM</name>
<keyword evidence="4" id="KW-0813">Transport</keyword>
<keyword evidence="6 11" id="KW-0812">Transmembrane</keyword>
<evidence type="ECO:0000256" key="1">
    <source>
        <dbReference type="ARBA" id="ARBA00004162"/>
    </source>
</evidence>
<evidence type="ECO:0000256" key="9">
    <source>
        <dbReference type="ARBA" id="ARBA00023010"/>
    </source>
</evidence>
<dbReference type="OrthoDB" id="9811406at2"/>
<proteinExistence type="inferred from homology"/>
<comment type="subcellular location">
    <subcellularLocation>
        <location evidence="1">Cell membrane</location>
        <topology evidence="1">Single-pass membrane protein</topology>
    </subcellularLocation>
</comment>
<dbReference type="PRINTS" id="PR01853">
    <property type="entry name" value="YAJCTRNLCASE"/>
</dbReference>
<dbReference type="Proteomes" id="UP000078596">
    <property type="component" value="Chromosome"/>
</dbReference>
<dbReference type="InterPro" id="IPR003849">
    <property type="entry name" value="Preprotein_translocase_YajC"/>
</dbReference>
<dbReference type="GO" id="GO:0015031">
    <property type="term" value="P:protein transport"/>
    <property type="evidence" value="ECO:0007669"/>
    <property type="project" value="UniProtKB-KW"/>
</dbReference>
<gene>
    <name evidence="12" type="ORF">A9404_09395</name>
</gene>
<comment type="similarity">
    <text evidence="2">Belongs to the YajC family.</text>
</comment>
<dbReference type="PANTHER" id="PTHR33909:SF1">
    <property type="entry name" value="SEC TRANSLOCON ACCESSORY COMPLEX SUBUNIT YAJC"/>
    <property type="match status" value="1"/>
</dbReference>
<keyword evidence="10 11" id="KW-0472">Membrane</keyword>
<keyword evidence="7" id="KW-0653">Protein transport</keyword>
<evidence type="ECO:0000256" key="4">
    <source>
        <dbReference type="ARBA" id="ARBA00022448"/>
    </source>
</evidence>
<evidence type="ECO:0000256" key="5">
    <source>
        <dbReference type="ARBA" id="ARBA00022475"/>
    </source>
</evidence>
<dbReference type="STRING" id="1860122.A9404_09395"/>
<feature type="transmembrane region" description="Helical" evidence="11">
    <location>
        <begin position="20"/>
        <end position="39"/>
    </location>
</feature>
<dbReference type="SMART" id="SM01323">
    <property type="entry name" value="YajC"/>
    <property type="match status" value="1"/>
</dbReference>
<dbReference type="Pfam" id="PF02699">
    <property type="entry name" value="YajC"/>
    <property type="match status" value="1"/>
</dbReference>
<protein>
    <recommendedName>
        <fullName evidence="3">Sec translocon accessory complex subunit YajC</fullName>
    </recommendedName>
</protein>
<evidence type="ECO:0000256" key="6">
    <source>
        <dbReference type="ARBA" id="ARBA00022692"/>
    </source>
</evidence>
<evidence type="ECO:0000256" key="10">
    <source>
        <dbReference type="ARBA" id="ARBA00023136"/>
    </source>
</evidence>
<dbReference type="GO" id="GO:0005886">
    <property type="term" value="C:plasma membrane"/>
    <property type="evidence" value="ECO:0007669"/>
    <property type="project" value="UniProtKB-SubCell"/>
</dbReference>
<evidence type="ECO:0000256" key="3">
    <source>
        <dbReference type="ARBA" id="ARBA00014962"/>
    </source>
</evidence>
<evidence type="ECO:0000256" key="2">
    <source>
        <dbReference type="ARBA" id="ARBA00006742"/>
    </source>
</evidence>
<evidence type="ECO:0000256" key="7">
    <source>
        <dbReference type="ARBA" id="ARBA00022927"/>
    </source>
</evidence>